<dbReference type="SUPFAM" id="SSF52402">
    <property type="entry name" value="Adenine nucleotide alpha hydrolases-like"/>
    <property type="match status" value="1"/>
</dbReference>
<dbReference type="Pfam" id="PF00582">
    <property type="entry name" value="Usp"/>
    <property type="match status" value="1"/>
</dbReference>
<dbReference type="InterPro" id="IPR006015">
    <property type="entry name" value="Universal_stress_UspA"/>
</dbReference>
<dbReference type="PANTHER" id="PTHR46268">
    <property type="entry name" value="STRESS RESPONSE PROTEIN NHAX"/>
    <property type="match status" value="1"/>
</dbReference>
<sequence length="152" mass="16375">MYQRILVPIDGSATSDLGLNEAIRLAQLTHGSLRLIHVIDELSFALAVDSYGYYAGELLDLLRKSGAEILEKGMAAVREQGIIVEGVLYENLDKTVQQRVIAEAESWKADLIVIGTHGRRGVRRMVLGSSAEGILRGAPVPVLLVRAPAGTA</sequence>
<proteinExistence type="inferred from homology"/>
<dbReference type="InterPro" id="IPR014729">
    <property type="entry name" value="Rossmann-like_a/b/a_fold"/>
</dbReference>
<name>A0A424W7I5_ALCXX</name>
<dbReference type="EMBL" id="QVXO01000046">
    <property type="protein sequence ID" value="RPJ89190.1"/>
    <property type="molecule type" value="Genomic_DNA"/>
</dbReference>
<dbReference type="OrthoDB" id="8547832at2"/>
<accession>A0A424W7I5</accession>
<dbReference type="RefSeq" id="WP_059371800.1">
    <property type="nucleotide sequence ID" value="NZ_CP061008.1"/>
</dbReference>
<evidence type="ECO:0000313" key="4">
    <source>
        <dbReference type="Proteomes" id="UP000285324"/>
    </source>
</evidence>
<evidence type="ECO:0000259" key="2">
    <source>
        <dbReference type="Pfam" id="PF00582"/>
    </source>
</evidence>
<dbReference type="PANTHER" id="PTHR46268:SF6">
    <property type="entry name" value="UNIVERSAL STRESS PROTEIN UP12"/>
    <property type="match status" value="1"/>
</dbReference>
<evidence type="ECO:0000313" key="3">
    <source>
        <dbReference type="EMBL" id="RPJ89190.1"/>
    </source>
</evidence>
<dbReference type="AlphaFoldDB" id="A0A424W7I5"/>
<dbReference type="InterPro" id="IPR006016">
    <property type="entry name" value="UspA"/>
</dbReference>
<comment type="similarity">
    <text evidence="1">Belongs to the universal stress protein A family.</text>
</comment>
<reference evidence="3 4" key="1">
    <citation type="submission" date="2018-08" db="EMBL/GenBank/DDBJ databases">
        <title>Achromobacter xylosoxidans Genome sequencing and assembly.</title>
        <authorList>
            <person name="Wang R."/>
            <person name="Rensing C."/>
            <person name="Li Y."/>
        </authorList>
    </citation>
    <scope>NUCLEOTIDE SEQUENCE [LARGE SCALE GENOMIC DNA]</scope>
    <source>
        <strain evidence="3 4">GD003A</strain>
    </source>
</reference>
<evidence type="ECO:0000256" key="1">
    <source>
        <dbReference type="ARBA" id="ARBA00008791"/>
    </source>
</evidence>
<dbReference type="Gene3D" id="3.40.50.620">
    <property type="entry name" value="HUPs"/>
    <property type="match status" value="1"/>
</dbReference>
<gene>
    <name evidence="3" type="ORF">DY367_24020</name>
</gene>
<organism evidence="3 4">
    <name type="scientific">Alcaligenes xylosoxydans xylosoxydans</name>
    <name type="common">Achromobacter xylosoxidans</name>
    <dbReference type="NCBI Taxonomy" id="85698"/>
    <lineage>
        <taxon>Bacteria</taxon>
        <taxon>Pseudomonadati</taxon>
        <taxon>Pseudomonadota</taxon>
        <taxon>Betaproteobacteria</taxon>
        <taxon>Burkholderiales</taxon>
        <taxon>Alcaligenaceae</taxon>
        <taxon>Achromobacter</taxon>
    </lineage>
</organism>
<dbReference type="CDD" id="cd00293">
    <property type="entry name" value="USP-like"/>
    <property type="match status" value="1"/>
</dbReference>
<dbReference type="Proteomes" id="UP000285324">
    <property type="component" value="Unassembled WGS sequence"/>
</dbReference>
<dbReference type="PRINTS" id="PR01438">
    <property type="entry name" value="UNVRSLSTRESS"/>
</dbReference>
<feature type="domain" description="UspA" evidence="2">
    <location>
        <begin position="1"/>
        <end position="146"/>
    </location>
</feature>
<comment type="caution">
    <text evidence="3">The sequence shown here is derived from an EMBL/GenBank/DDBJ whole genome shotgun (WGS) entry which is preliminary data.</text>
</comment>
<protein>
    <submittedName>
        <fullName evidence="3">Universal stress protein</fullName>
    </submittedName>
</protein>